<evidence type="ECO:0000256" key="1">
    <source>
        <dbReference type="SAM" id="MobiDB-lite"/>
    </source>
</evidence>
<dbReference type="Pfam" id="PF23257">
    <property type="entry name" value="DUF7071"/>
    <property type="match status" value="2"/>
</dbReference>
<accession>A0A139HSV6</accession>
<keyword evidence="4" id="KW-1185">Reference proteome</keyword>
<feature type="region of interest" description="Disordered" evidence="1">
    <location>
        <begin position="351"/>
        <end position="374"/>
    </location>
</feature>
<evidence type="ECO:0000313" key="4">
    <source>
        <dbReference type="Proteomes" id="UP000070133"/>
    </source>
</evidence>
<dbReference type="EMBL" id="LFZN01000012">
    <property type="protein sequence ID" value="KXT05540.1"/>
    <property type="molecule type" value="Genomic_DNA"/>
</dbReference>
<dbReference type="AlphaFoldDB" id="A0A139HSV6"/>
<feature type="region of interest" description="Disordered" evidence="1">
    <location>
        <begin position="300"/>
        <end position="319"/>
    </location>
</feature>
<gene>
    <name evidence="3" type="ORF">AC578_3675</name>
</gene>
<protein>
    <recommendedName>
        <fullName evidence="2">DUF7071 domain-containing protein</fullName>
    </recommendedName>
</protein>
<comment type="caution">
    <text evidence="3">The sequence shown here is derived from an EMBL/GenBank/DDBJ whole genome shotgun (WGS) entry which is preliminary data.</text>
</comment>
<evidence type="ECO:0000313" key="3">
    <source>
        <dbReference type="EMBL" id="KXT05540.1"/>
    </source>
</evidence>
<name>A0A139HSV6_9PEZI</name>
<proteinExistence type="predicted"/>
<evidence type="ECO:0000259" key="2">
    <source>
        <dbReference type="Pfam" id="PF23257"/>
    </source>
</evidence>
<sequence>MTAPRSTRNGRNQRDVLTIERTLGLKSERGISRQSNKDAPPIEAALKGIKLIQTTYVHKSLDEIRDSQPLKDDAMRLFNKYAPQIWPSPEDGRPPWLEEPSNTRHDGCYPKSLHYTDIHDRETLQDVFIELIIEKCINYHENQLQKSRRQAAKQLDQQLQQDTVGEREAQLDENIYVQSEESIPKEDEPDQDSGIGVSPLEQPRLSDKFRTFHEQFAAYTSPVPLIPHGLPSVAGAYAHPPSSRSFAATHHQTGQKRLPGQASPQEGPSKRARVVREDGTRADSLVVRLRVSCRQLSRLASSGTCWPPSEEPSRRAEPDTIAVVTTQPAETRPPPNPSGYMSPYRQTLPWNGIRNDQSDGPPRNTGLTSDEEQAPRLTPDAREILGDFADCTVARQLLANYPTMSRDRLENLQSVLVEFPDTRDDLFLLEKRIRALATGPRVLPPAQIRASSVSQASRPDFRSKTPAVERTAKLAEEILGPLCACSAAARVLDSYPLMSREQLEVLRSTFTNYPETQSDFPLLQKIVRFEAFDVVTGATAFPRKRSVDGQMKQALPPVEPKRELSADITNESLPTTRRSMHNITVEINWGRDTEYEYTDHMELQDFDSGAQLFQQIESYLPDELRRSGRIKEVRVKCKSELQGGNIQPRIARDEARGKAAVRQLVKKLRTQPPEMEIELAFLVLWDTAAV</sequence>
<feature type="compositionally biased region" description="Polar residues" evidence="1">
    <location>
        <begin position="242"/>
        <end position="252"/>
    </location>
</feature>
<feature type="region of interest" description="Disordered" evidence="1">
    <location>
        <begin position="236"/>
        <end position="278"/>
    </location>
</feature>
<dbReference type="OrthoDB" id="3643655at2759"/>
<reference evidence="3 4" key="1">
    <citation type="submission" date="2015-07" db="EMBL/GenBank/DDBJ databases">
        <title>Comparative genomics of the Sigatoka disease complex on banana suggests a link between parallel evolutionary changes in Pseudocercospora fijiensis and Pseudocercospora eumusae and increased virulence on the banana host.</title>
        <authorList>
            <person name="Chang T.-C."/>
            <person name="Salvucci A."/>
            <person name="Crous P.W."/>
            <person name="Stergiopoulos I."/>
        </authorList>
    </citation>
    <scope>NUCLEOTIDE SEQUENCE [LARGE SCALE GENOMIC DNA]</scope>
    <source>
        <strain evidence="3 4">CBS 114824</strain>
    </source>
</reference>
<feature type="region of interest" description="Disordered" evidence="1">
    <location>
        <begin position="1"/>
        <end position="21"/>
    </location>
</feature>
<dbReference type="InterPro" id="IPR055499">
    <property type="entry name" value="DUF7071"/>
</dbReference>
<organism evidence="3 4">
    <name type="scientific">Pseudocercospora eumusae</name>
    <dbReference type="NCBI Taxonomy" id="321146"/>
    <lineage>
        <taxon>Eukaryota</taxon>
        <taxon>Fungi</taxon>
        <taxon>Dikarya</taxon>
        <taxon>Ascomycota</taxon>
        <taxon>Pezizomycotina</taxon>
        <taxon>Dothideomycetes</taxon>
        <taxon>Dothideomycetidae</taxon>
        <taxon>Mycosphaerellales</taxon>
        <taxon>Mycosphaerellaceae</taxon>
        <taxon>Pseudocercospora</taxon>
    </lineage>
</organism>
<feature type="compositionally biased region" description="Polar residues" evidence="1">
    <location>
        <begin position="1"/>
        <end position="10"/>
    </location>
</feature>
<feature type="region of interest" description="Disordered" evidence="1">
    <location>
        <begin position="179"/>
        <end position="201"/>
    </location>
</feature>
<feature type="domain" description="DUF7071" evidence="2">
    <location>
        <begin position="378"/>
        <end position="435"/>
    </location>
</feature>
<feature type="domain" description="DUF7071" evidence="2">
    <location>
        <begin position="473"/>
        <end position="525"/>
    </location>
</feature>
<dbReference type="Proteomes" id="UP000070133">
    <property type="component" value="Unassembled WGS sequence"/>
</dbReference>